<accession>A0ABY6UCJ6</accession>
<evidence type="ECO:0000313" key="2">
    <source>
        <dbReference type="EMBL" id="VUC28874.1"/>
    </source>
</evidence>
<keyword evidence="3" id="KW-1185">Reference proteome</keyword>
<organism evidence="2 3">
    <name type="scientific">Bionectria ochroleuca</name>
    <name type="common">Gliocladium roseum</name>
    <dbReference type="NCBI Taxonomy" id="29856"/>
    <lineage>
        <taxon>Eukaryota</taxon>
        <taxon>Fungi</taxon>
        <taxon>Dikarya</taxon>
        <taxon>Ascomycota</taxon>
        <taxon>Pezizomycotina</taxon>
        <taxon>Sordariomycetes</taxon>
        <taxon>Hypocreomycetidae</taxon>
        <taxon>Hypocreales</taxon>
        <taxon>Bionectriaceae</taxon>
        <taxon>Clonostachys</taxon>
    </lineage>
</organism>
<dbReference type="Proteomes" id="UP000766486">
    <property type="component" value="Unassembled WGS sequence"/>
</dbReference>
<feature type="domain" description="NWD NACHT-NTPase N-terminal" evidence="1">
    <location>
        <begin position="24"/>
        <end position="213"/>
    </location>
</feature>
<dbReference type="EMBL" id="CABFNS010000794">
    <property type="protein sequence ID" value="VUC28874.1"/>
    <property type="molecule type" value="Genomic_DNA"/>
</dbReference>
<feature type="non-terminal residue" evidence="2">
    <location>
        <position position="213"/>
    </location>
</feature>
<sequence>VSHPAVHLSPVADTTIFSLLTLQERLWNKAYDELKSRETKLVEGYERILSAELYGNHSTSIASQPLENIIGRTREARCRQMQQLVEEGLNRTEKVASLKRGIDEGLQAVEAVREIVDRAVHATPGAAVAWAGVCLGLEIISNPVTEARDNRKGIIYVLSRMEWYWNLVSLLLDENRAEQSAAGLRVQLENHITILYQNLLSYHIKSVYLYYRN</sequence>
<gene>
    <name evidence="2" type="ORF">CLO192961_LOCUS245264</name>
</gene>
<evidence type="ECO:0000259" key="1">
    <source>
        <dbReference type="Pfam" id="PF17100"/>
    </source>
</evidence>
<protein>
    <recommendedName>
        <fullName evidence="1">NWD NACHT-NTPase N-terminal domain-containing protein</fullName>
    </recommendedName>
</protein>
<proteinExistence type="predicted"/>
<name>A0ABY6UCJ6_BIOOC</name>
<evidence type="ECO:0000313" key="3">
    <source>
        <dbReference type="Proteomes" id="UP000766486"/>
    </source>
</evidence>
<feature type="non-terminal residue" evidence="2">
    <location>
        <position position="1"/>
    </location>
</feature>
<dbReference type="InterPro" id="IPR031359">
    <property type="entry name" value="NACHT_N"/>
</dbReference>
<dbReference type="Pfam" id="PF17100">
    <property type="entry name" value="NACHT_N"/>
    <property type="match status" value="1"/>
</dbReference>
<comment type="caution">
    <text evidence="2">The sequence shown here is derived from an EMBL/GenBank/DDBJ whole genome shotgun (WGS) entry which is preliminary data.</text>
</comment>
<reference evidence="2 3" key="1">
    <citation type="submission" date="2019-06" db="EMBL/GenBank/DDBJ databases">
        <authorList>
            <person name="Broberg M."/>
        </authorList>
    </citation>
    <scope>NUCLEOTIDE SEQUENCE [LARGE SCALE GENOMIC DNA]</scope>
</reference>